<feature type="domain" description="Mur ligase N-terminal catalytic" evidence="2">
    <location>
        <begin position="12"/>
        <end position="83"/>
    </location>
</feature>
<dbReference type="Gene3D" id="3.40.1390.10">
    <property type="entry name" value="MurE/MurF, N-terminal domain"/>
    <property type="match status" value="1"/>
</dbReference>
<evidence type="ECO:0000256" key="1">
    <source>
        <dbReference type="ARBA" id="ARBA00005898"/>
    </source>
</evidence>
<dbReference type="InterPro" id="IPR004101">
    <property type="entry name" value="Mur_ligase_C"/>
</dbReference>
<feature type="domain" description="Mur ligase central" evidence="4">
    <location>
        <begin position="95"/>
        <end position="306"/>
    </location>
</feature>
<dbReference type="GO" id="GO:0051301">
    <property type="term" value="P:cell division"/>
    <property type="evidence" value="ECO:0007669"/>
    <property type="project" value="InterPro"/>
</dbReference>
<keyword evidence="5" id="KW-0436">Ligase</keyword>
<dbReference type="GO" id="GO:0005737">
    <property type="term" value="C:cytoplasm"/>
    <property type="evidence" value="ECO:0007669"/>
    <property type="project" value="InterPro"/>
</dbReference>
<feature type="domain" description="Mur ligase C-terminal" evidence="3">
    <location>
        <begin position="328"/>
        <end position="461"/>
    </location>
</feature>
<protein>
    <submittedName>
        <fullName evidence="5">UDP-N-acetylmuramoyl-L-alanyl-D-glutamate--2, 6-diaminopimelate ligase</fullName>
        <ecNumber evidence="5">6.3.2.13</ecNumber>
    </submittedName>
</protein>
<dbReference type="PANTHER" id="PTHR23135:SF4">
    <property type="entry name" value="UDP-N-ACETYLMURAMOYL-L-ALANYL-D-GLUTAMATE--2,6-DIAMINOPIMELATE LIGASE MURE HOMOLOG, CHLOROPLASTIC"/>
    <property type="match status" value="1"/>
</dbReference>
<reference evidence="5" key="1">
    <citation type="submission" date="2019-08" db="EMBL/GenBank/DDBJ databases">
        <authorList>
            <person name="Kucharzyk K."/>
            <person name="Murdoch R.W."/>
            <person name="Higgins S."/>
            <person name="Loffler F."/>
        </authorList>
    </citation>
    <scope>NUCLEOTIDE SEQUENCE</scope>
</reference>
<dbReference type="InterPro" id="IPR036565">
    <property type="entry name" value="Mur-like_cat_sf"/>
</dbReference>
<dbReference type="InterPro" id="IPR036615">
    <property type="entry name" value="Mur_ligase_C_dom_sf"/>
</dbReference>
<dbReference type="SUPFAM" id="SSF63418">
    <property type="entry name" value="MurE/MurF N-terminal domain"/>
    <property type="match status" value="1"/>
</dbReference>
<dbReference type="Gene3D" id="3.40.1190.10">
    <property type="entry name" value="Mur-like, catalytic domain"/>
    <property type="match status" value="1"/>
</dbReference>
<dbReference type="GO" id="GO:0008360">
    <property type="term" value="P:regulation of cell shape"/>
    <property type="evidence" value="ECO:0007669"/>
    <property type="project" value="InterPro"/>
</dbReference>
<dbReference type="InterPro" id="IPR005761">
    <property type="entry name" value="UDP-N-AcMur-Glu-dNH2Pim_ligase"/>
</dbReference>
<organism evidence="5">
    <name type="scientific">bioreactor metagenome</name>
    <dbReference type="NCBI Taxonomy" id="1076179"/>
    <lineage>
        <taxon>unclassified sequences</taxon>
        <taxon>metagenomes</taxon>
        <taxon>ecological metagenomes</taxon>
    </lineage>
</organism>
<dbReference type="InterPro" id="IPR000713">
    <property type="entry name" value="Mur_ligase_N"/>
</dbReference>
<dbReference type="PANTHER" id="PTHR23135">
    <property type="entry name" value="MUR LIGASE FAMILY MEMBER"/>
    <property type="match status" value="1"/>
</dbReference>
<dbReference type="NCBIfam" id="TIGR01085">
    <property type="entry name" value="murE"/>
    <property type="match status" value="1"/>
</dbReference>
<dbReference type="EMBL" id="VSSQ01000103">
    <property type="protein sequence ID" value="MPL77097.1"/>
    <property type="molecule type" value="Genomic_DNA"/>
</dbReference>
<accession>A0A644UDT0</accession>
<name>A0A644UDT0_9ZZZZ</name>
<proteinExistence type="inferred from homology"/>
<sequence length="498" mass="53668">METLFNLIKRATGIACDSRLVRSGTLFFAIKGRVADGNSYAWEAERRGAIAIVTDQQPPSVSIPVIVTPNARKAMAEAAALFYQYPSQDLSVIGVTGTNGKTTVTYMLDHIFRQSGLRTGLIGTIKVNTGTQSFPSHLTTPDAINLQSYLAQMRANGVSHVPMEVSAQGVEMHRVDNLHFSCGLLTNISPDHLDFHGSFESYLAAKQQFLTLLYNNTPLIVNISDRHCHIIAQKYSGRLITAAINTDADICATELKVNAYGSSFKLKTNKLLTATDQLLPPSTATIHVPIPGLHNIENALLAAAAAIVQGVPVNSIAAALNSFQGVERRMTVFHLNNRTVIDDTALNPGSIEAVLDSLPAFRCRRILVVNAIRGNRGTAINQANALAIAKWQKKSGFPIIITSSIGHAPPSDTVNSDEKAAFLGTLDRLHVGYTYFPYLESALEAVLAESQPNDLIALLGAQGMDEGRKILNSLAVTAIGHNRMTTNEFDAQPLAGAF</sequence>
<dbReference type="InterPro" id="IPR035911">
    <property type="entry name" value="MurE/MurF_N"/>
</dbReference>
<dbReference type="EC" id="6.3.2.13" evidence="5"/>
<gene>
    <name evidence="5" type="primary">murE_10</name>
    <name evidence="5" type="ORF">SDC9_22948</name>
</gene>
<evidence type="ECO:0000259" key="4">
    <source>
        <dbReference type="Pfam" id="PF08245"/>
    </source>
</evidence>
<comment type="similarity">
    <text evidence="1">Belongs to the MurCDEF family. MurE subfamily.</text>
</comment>
<dbReference type="Gene3D" id="3.90.190.20">
    <property type="entry name" value="Mur ligase, C-terminal domain"/>
    <property type="match status" value="1"/>
</dbReference>
<evidence type="ECO:0000313" key="5">
    <source>
        <dbReference type="EMBL" id="MPL77097.1"/>
    </source>
</evidence>
<dbReference type="AlphaFoldDB" id="A0A644UDT0"/>
<evidence type="ECO:0000259" key="3">
    <source>
        <dbReference type="Pfam" id="PF02875"/>
    </source>
</evidence>
<dbReference type="SUPFAM" id="SSF53244">
    <property type="entry name" value="MurD-like peptide ligases, peptide-binding domain"/>
    <property type="match status" value="1"/>
</dbReference>
<dbReference type="Pfam" id="PF01225">
    <property type="entry name" value="Mur_ligase"/>
    <property type="match status" value="1"/>
</dbReference>
<evidence type="ECO:0000259" key="2">
    <source>
        <dbReference type="Pfam" id="PF01225"/>
    </source>
</evidence>
<dbReference type="InterPro" id="IPR013221">
    <property type="entry name" value="Mur_ligase_cen"/>
</dbReference>
<comment type="caution">
    <text evidence="5">The sequence shown here is derived from an EMBL/GenBank/DDBJ whole genome shotgun (WGS) entry which is preliminary data.</text>
</comment>
<dbReference type="GO" id="GO:0008765">
    <property type="term" value="F:UDP-N-acetylmuramoylalanyl-D-glutamate-2,6-diaminopimelate ligase activity"/>
    <property type="evidence" value="ECO:0007669"/>
    <property type="project" value="UniProtKB-EC"/>
</dbReference>
<dbReference type="SUPFAM" id="SSF53623">
    <property type="entry name" value="MurD-like peptide ligases, catalytic domain"/>
    <property type="match status" value="1"/>
</dbReference>
<dbReference type="Pfam" id="PF02875">
    <property type="entry name" value="Mur_ligase_C"/>
    <property type="match status" value="1"/>
</dbReference>
<dbReference type="GO" id="GO:0005524">
    <property type="term" value="F:ATP binding"/>
    <property type="evidence" value="ECO:0007669"/>
    <property type="project" value="InterPro"/>
</dbReference>
<dbReference type="Pfam" id="PF08245">
    <property type="entry name" value="Mur_ligase_M"/>
    <property type="match status" value="1"/>
</dbReference>